<dbReference type="GO" id="GO:0016594">
    <property type="term" value="F:glycine binding"/>
    <property type="evidence" value="ECO:0007669"/>
    <property type="project" value="TreeGrafter"/>
</dbReference>
<dbReference type="Gene3D" id="3.40.640.10">
    <property type="entry name" value="Type I PLP-dependent aspartate aminotransferase-like (Major domain)"/>
    <property type="match status" value="1"/>
</dbReference>
<dbReference type="GO" id="GO:0019464">
    <property type="term" value="P:glycine decarboxylation via glycine cleavage system"/>
    <property type="evidence" value="ECO:0007669"/>
    <property type="project" value="TreeGrafter"/>
</dbReference>
<dbReference type="InterPro" id="IPR015421">
    <property type="entry name" value="PyrdxlP-dep_Trfase_major"/>
</dbReference>
<dbReference type="InterPro" id="IPR000192">
    <property type="entry name" value="Aminotrans_V_dom"/>
</dbReference>
<evidence type="ECO:0000313" key="2">
    <source>
        <dbReference type="EMBL" id="GAI65470.1"/>
    </source>
</evidence>
<dbReference type="GO" id="GO:0030170">
    <property type="term" value="F:pyridoxal phosphate binding"/>
    <property type="evidence" value="ECO:0007669"/>
    <property type="project" value="TreeGrafter"/>
</dbReference>
<dbReference type="GO" id="GO:0005829">
    <property type="term" value="C:cytosol"/>
    <property type="evidence" value="ECO:0007669"/>
    <property type="project" value="TreeGrafter"/>
</dbReference>
<dbReference type="SUPFAM" id="SSF53383">
    <property type="entry name" value="PLP-dependent transferases"/>
    <property type="match status" value="1"/>
</dbReference>
<organism evidence="2">
    <name type="scientific">marine sediment metagenome</name>
    <dbReference type="NCBI Taxonomy" id="412755"/>
    <lineage>
        <taxon>unclassified sequences</taxon>
        <taxon>metagenomes</taxon>
        <taxon>ecological metagenomes</taxon>
    </lineage>
</organism>
<proteinExistence type="predicted"/>
<gene>
    <name evidence="2" type="ORF">S06H3_65089</name>
</gene>
<dbReference type="PANTHER" id="PTHR11773:SF1">
    <property type="entry name" value="GLYCINE DEHYDROGENASE (DECARBOXYLATING), MITOCHONDRIAL"/>
    <property type="match status" value="1"/>
</dbReference>
<reference evidence="2" key="1">
    <citation type="journal article" date="2014" name="Front. Microbiol.">
        <title>High frequency of phylogenetically diverse reductive dehalogenase-homologous genes in deep subseafloor sedimentary metagenomes.</title>
        <authorList>
            <person name="Kawai M."/>
            <person name="Futagami T."/>
            <person name="Toyoda A."/>
            <person name="Takaki Y."/>
            <person name="Nishi S."/>
            <person name="Hori S."/>
            <person name="Arai W."/>
            <person name="Tsubouchi T."/>
            <person name="Morono Y."/>
            <person name="Uchiyama I."/>
            <person name="Ito T."/>
            <person name="Fujiyama A."/>
            <person name="Inagaki F."/>
            <person name="Takami H."/>
        </authorList>
    </citation>
    <scope>NUCLEOTIDE SEQUENCE</scope>
    <source>
        <strain evidence="2">Expedition CK06-06</strain>
    </source>
</reference>
<feature type="domain" description="Aminotransferase class V" evidence="1">
    <location>
        <begin position="5"/>
        <end position="102"/>
    </location>
</feature>
<feature type="non-terminal residue" evidence="2">
    <location>
        <position position="1"/>
    </location>
</feature>
<sequence length="104" mass="11681">ASLIMIKAYYKDKKEERDTVLIPDSAHGTNPASSHLCGFRMIEIKSNEDGVMDLDDLKDKMSERVAVLMLTIPNTLGLFARNILEVSRIIHDKEGFLYLDGANL</sequence>
<protein>
    <recommendedName>
        <fullName evidence="1">Aminotransferase class V domain-containing protein</fullName>
    </recommendedName>
</protein>
<dbReference type="Pfam" id="PF00266">
    <property type="entry name" value="Aminotran_5"/>
    <property type="match status" value="1"/>
</dbReference>
<dbReference type="InterPro" id="IPR020581">
    <property type="entry name" value="GDC_P"/>
</dbReference>
<accession>X1RQM3</accession>
<dbReference type="InterPro" id="IPR015424">
    <property type="entry name" value="PyrdxlP-dep_Trfase"/>
</dbReference>
<dbReference type="GO" id="GO:0004375">
    <property type="term" value="F:glycine dehydrogenase (decarboxylating) activity"/>
    <property type="evidence" value="ECO:0007669"/>
    <property type="project" value="InterPro"/>
</dbReference>
<dbReference type="AlphaFoldDB" id="X1RQM3"/>
<dbReference type="GO" id="GO:0005960">
    <property type="term" value="C:glycine cleavage complex"/>
    <property type="evidence" value="ECO:0007669"/>
    <property type="project" value="TreeGrafter"/>
</dbReference>
<name>X1RQM3_9ZZZZ</name>
<feature type="non-terminal residue" evidence="2">
    <location>
        <position position="104"/>
    </location>
</feature>
<dbReference type="PANTHER" id="PTHR11773">
    <property type="entry name" value="GLYCINE DEHYDROGENASE, DECARBOXYLATING"/>
    <property type="match status" value="1"/>
</dbReference>
<dbReference type="EMBL" id="BARV01043698">
    <property type="protein sequence ID" value="GAI65470.1"/>
    <property type="molecule type" value="Genomic_DNA"/>
</dbReference>
<evidence type="ECO:0000259" key="1">
    <source>
        <dbReference type="Pfam" id="PF00266"/>
    </source>
</evidence>
<comment type="caution">
    <text evidence="2">The sequence shown here is derived from an EMBL/GenBank/DDBJ whole genome shotgun (WGS) entry which is preliminary data.</text>
</comment>